<keyword evidence="10" id="KW-0406">Ion transport</keyword>
<keyword evidence="9 15" id="KW-1133">Transmembrane helix</keyword>
<dbReference type="InterPro" id="IPR011009">
    <property type="entry name" value="Kinase-like_dom_sf"/>
</dbReference>
<keyword evidence="7" id="KW-0418">Kinase</keyword>
<evidence type="ECO:0000256" key="7">
    <source>
        <dbReference type="ARBA" id="ARBA00022777"/>
    </source>
</evidence>
<keyword evidence="11 15" id="KW-0472">Membrane</keyword>
<dbReference type="EMBL" id="JALJOT010000008">
    <property type="protein sequence ID" value="KAK9908575.1"/>
    <property type="molecule type" value="Genomic_DNA"/>
</dbReference>
<dbReference type="Pfam" id="PF24970">
    <property type="entry name" value="ARM_RUK"/>
    <property type="match status" value="1"/>
</dbReference>
<dbReference type="InterPro" id="IPR017441">
    <property type="entry name" value="Protein_kinase_ATP_BS"/>
</dbReference>
<keyword evidence="6 12" id="KW-0547">Nucleotide-binding</keyword>
<accession>A0ABR2YP38</accession>
<dbReference type="InterPro" id="IPR011989">
    <property type="entry name" value="ARM-like"/>
</dbReference>
<evidence type="ECO:0000256" key="3">
    <source>
        <dbReference type="ARBA" id="ARBA00022449"/>
    </source>
</evidence>
<dbReference type="Proteomes" id="UP001491310">
    <property type="component" value="Unassembled WGS sequence"/>
</dbReference>
<dbReference type="InterPro" id="IPR008271">
    <property type="entry name" value="Ser/Thr_kinase_AS"/>
</dbReference>
<dbReference type="Pfam" id="PF00069">
    <property type="entry name" value="Pkinase"/>
    <property type="match status" value="1"/>
</dbReference>
<keyword evidence="8 12" id="KW-0067">ATP-binding</keyword>
<evidence type="ECO:0000256" key="10">
    <source>
        <dbReference type="ARBA" id="ARBA00023065"/>
    </source>
</evidence>
<dbReference type="SUPFAM" id="SSF56112">
    <property type="entry name" value="Protein kinase-like (PK-like)"/>
    <property type="match status" value="1"/>
</dbReference>
<comment type="caution">
    <text evidence="18">The sequence shown here is derived from an EMBL/GenBank/DDBJ whole genome shotgun (WGS) entry which is preliminary data.</text>
</comment>
<reference evidence="18 19" key="1">
    <citation type="journal article" date="2024" name="Nat. Commun.">
        <title>Phylogenomics reveals the evolutionary origins of lichenization in chlorophyte algae.</title>
        <authorList>
            <person name="Puginier C."/>
            <person name="Libourel C."/>
            <person name="Otte J."/>
            <person name="Skaloud P."/>
            <person name="Haon M."/>
            <person name="Grisel S."/>
            <person name="Petersen M."/>
            <person name="Berrin J.G."/>
            <person name="Delaux P.M."/>
            <person name="Dal Grande F."/>
            <person name="Keller J."/>
        </authorList>
    </citation>
    <scope>NUCLEOTIDE SEQUENCE [LARGE SCALE GENOMIC DNA]</scope>
    <source>
        <strain evidence="18 19">SAG 216-7</strain>
    </source>
</reference>
<comment type="subcellular location">
    <subcellularLocation>
        <location evidence="1">Membrane</location>
        <topology evidence="1">Multi-pass membrane protein</topology>
    </subcellularLocation>
</comment>
<evidence type="ECO:0000256" key="6">
    <source>
        <dbReference type="ARBA" id="ARBA00022741"/>
    </source>
</evidence>
<sequence>MNQFHIFEVLGSGKHSTVYKGRKKNTIIYYAIKSVGKEERSRVLQEVRAMHMLRHSNILKFYAWYETRNHLWLILEYCVGGNLMSLLKEDGRLPEDSIHGFARDLTAALQHLHAAGMAYCDLKPSNILLDEDGRVKLGGFGLSRKMSAAAKAGAQQARRGTPAYMAPELFQSGAPHSSASDLWALGCVLYECAAGHPPFMSESLTQLVHDILNNDPAPIPGASPEFEDLVTRLLDKNPASRIGWAEMPGHGFWKAPLPPRDMPQEPLLEQFIAEHGLLPALPAEPASDRVPEAEAGGHALRSSRVDVVRMSHIARVNLERDPEALGYSEATAAAAPAGDVRLNHPNAELDFQERLSSSSTGTDEDEAPATPSVSEMDVLMTPPPSSQSRGPLPRLQQSRFDAAALPFPPLSLHELLDLESQPNAQQEFIGSIFIALHGPEPASVKVNVLNYLQTICCDVSMANVIVNAPVIELLVRMLASARHPALRIRLACVLGLLVRYCTFIDDEVYATGIVGVLTECLADSNERVRRRLMGTLGELLFYIASQAAERGTDCPWRISQASLSATVGLLAPGEDEIAQHYAVKTIENLASRQGEWTDALASGEVAERLAAIWAAVRTEALRSCAASALCRLARQSPGRLLPLLASQRSILHLVVGGLGEGNTRGVQIQAVNLLNLMLSTTEVLPTVFAGLQEERGLMAGVLSLLDAVPLLAAKGLVAVALLSRATHKFLAHAVKSRLLHQLEHLHNEDDPAVKKAMSALCQELVGTVGTICSNVKAALQTGVPPLCQRGPASAFSVVVPLLESPVLRNALVTKSLILDLAEFVACLTARGSETAQPGPLSDFQAVLLSVLEALIRHIETVTSNADVILDALMPALVAAVSADVSGDMRFGCLKVLGDVVAMLVFNSRPDPANKERLHALIAGHILPLVPALLEEDEPIPVFALKLVGDCLEAIPDVALPPLAARGLLHQFLGFLALDSQHNNVHNLRVCELLLETHALTPIELQQHNIVAKVAAVVEYAIDNAMETFLPAVLQLLASLLELDRMALMKSSEVRWSSKQHSGSQQRHALGKHILPRSRRTSSSRHCRITTNVATPAASDGNGAAPGSGQSPSSEVPVLPVEDVIQENTPEELAPLIEALERARMQQEEATGIREALEAEAQEVAQLAINANDNYQGAQARVEAARAELEAAQQEKDFLTAELAKLQSELALEGEGGEGEDAAIETALVTETQDLGIREVPDAEALLIEMGLRLEEITSSVAAVQERVLMLDVKAASAKAAADNAEMVASAAMSAAESAVREEMEAAAVAKSTAGALNNVIAELKDLGVSFETSDKLERSLQAKGVSRVDLEAAVDKALLETGPAVPAKAQSDQRAPVRETAPTPAAAAVKEPEKRASVAASVLRSMEEDVGPTETSRLPAFLPSLQKTTAIAAVVAAVAAVGLGLYFARHTVAGSTINAKLFTLYSIAQQAKAAVLSLLSRIPLPEIPHGEEGLFESIYLLLTSVIVVPLVCKLPGGSPVLGFLAGGALIGPHALGVIKDVDAVRHLAELGVVFLLFNIGLELSLERLRQMQKYVFGLGSAQVCATLAVVAYTVMVVTGLSGPASIVLGGGLALSSTAVAMQVLQDRGETGSRHGRATFAVLLFQDLAVVVLLMLIPLLAPNESGAPFGLATISKALGLAAIKAVACIGVIIAGGRTLLRPIYRRMADMGNTDVFAATTLLVVLGTSVLTQIAGLSLALGAFLAGLLIAETEFALQVESDIAPYKGLLMGLFFMTVGMEISVGLFFAKIRTVIAGILGLLIGKVAVVGAVGPLFGLSRIQSIRAGLLLAAGGEFAFVAFGEAVSHGLIGKAMVSELFLVVALTMALTPLLAEIGQRLGKAFEKSDVKALQATEGQTEELRGHVIIAGFGRVGQIIGQLLAERLIPFVAVDVRMECVQAGKELDLPVYFGDAGSSAVLHSLGAHHAACAVITLDTPGANYRSVWALHKHFPNVKIYVRAHDVQHGLNLEKAGATAVVPETLEPSLQLASAVLSQLNMPPDDVQEAIQDFRRAHIGELQALCKTSGSTLGYGFPTMDLDEDDGILLNGDGILDLPLAEAVP</sequence>
<feature type="compositionally biased region" description="Low complexity" evidence="14">
    <location>
        <begin position="1100"/>
        <end position="1113"/>
    </location>
</feature>
<evidence type="ECO:0000256" key="5">
    <source>
        <dbReference type="ARBA" id="ARBA00022692"/>
    </source>
</evidence>
<evidence type="ECO:0000313" key="19">
    <source>
        <dbReference type="Proteomes" id="UP001491310"/>
    </source>
</evidence>
<feature type="domain" description="RCK N-terminal" evidence="17">
    <location>
        <begin position="1900"/>
        <end position="2017"/>
    </location>
</feature>
<evidence type="ECO:0000256" key="11">
    <source>
        <dbReference type="ARBA" id="ARBA00023136"/>
    </source>
</evidence>
<evidence type="ECO:0000259" key="17">
    <source>
        <dbReference type="PROSITE" id="PS51201"/>
    </source>
</evidence>
<dbReference type="InterPro" id="IPR000719">
    <property type="entry name" value="Prot_kinase_dom"/>
</dbReference>
<keyword evidence="3" id="KW-0050">Antiport</keyword>
<feature type="transmembrane region" description="Helical" evidence="15">
    <location>
        <begin position="1430"/>
        <end position="1449"/>
    </location>
</feature>
<dbReference type="PROSITE" id="PS51201">
    <property type="entry name" value="RCK_N"/>
    <property type="match status" value="1"/>
</dbReference>
<feature type="coiled-coil region" evidence="13">
    <location>
        <begin position="1139"/>
        <end position="1208"/>
    </location>
</feature>
<dbReference type="Gene3D" id="1.10.510.10">
    <property type="entry name" value="Transferase(Phosphotransferase) domain 1"/>
    <property type="match status" value="1"/>
</dbReference>
<dbReference type="SUPFAM" id="SSF51735">
    <property type="entry name" value="NAD(P)-binding Rossmann-fold domains"/>
    <property type="match status" value="1"/>
</dbReference>
<feature type="binding site" evidence="12">
    <location>
        <position position="37"/>
    </location>
    <ligand>
        <name>ATP</name>
        <dbReference type="ChEBI" id="CHEBI:30616"/>
    </ligand>
</feature>
<evidence type="ECO:0000256" key="4">
    <source>
        <dbReference type="ARBA" id="ARBA00022679"/>
    </source>
</evidence>
<feature type="transmembrane region" description="Helical" evidence="15">
    <location>
        <begin position="1637"/>
        <end position="1660"/>
    </location>
</feature>
<organism evidence="18 19">
    <name type="scientific">Coccomyxa subellipsoidea</name>
    <dbReference type="NCBI Taxonomy" id="248742"/>
    <lineage>
        <taxon>Eukaryota</taxon>
        <taxon>Viridiplantae</taxon>
        <taxon>Chlorophyta</taxon>
        <taxon>core chlorophytes</taxon>
        <taxon>Trebouxiophyceae</taxon>
        <taxon>Trebouxiophyceae incertae sedis</taxon>
        <taxon>Coccomyxaceae</taxon>
        <taxon>Coccomyxa</taxon>
    </lineage>
</organism>
<feature type="transmembrane region" description="Helical" evidence="15">
    <location>
        <begin position="1856"/>
        <end position="1874"/>
    </location>
</feature>
<feature type="transmembrane region" description="Helical" evidence="15">
    <location>
        <begin position="1792"/>
        <end position="1814"/>
    </location>
</feature>
<keyword evidence="2" id="KW-0813">Transport</keyword>
<evidence type="ECO:0000256" key="14">
    <source>
        <dbReference type="SAM" id="MobiDB-lite"/>
    </source>
</evidence>
<dbReference type="Gene3D" id="3.40.50.720">
    <property type="entry name" value="NAD(P)-binding Rossmann-like Domain"/>
    <property type="match status" value="1"/>
</dbReference>
<dbReference type="InterPro" id="IPR056981">
    <property type="entry name" value="HEAT_ULK4_RUNKEL"/>
</dbReference>
<feature type="region of interest" description="Disordered" evidence="14">
    <location>
        <begin position="1364"/>
        <end position="1392"/>
    </location>
</feature>
<feature type="transmembrane region" description="Helical" evidence="15">
    <location>
        <begin position="1575"/>
        <end position="1600"/>
    </location>
</feature>
<dbReference type="PROSITE" id="PS00107">
    <property type="entry name" value="PROTEIN_KINASE_ATP"/>
    <property type="match status" value="1"/>
</dbReference>
<dbReference type="Pfam" id="PF02254">
    <property type="entry name" value="TrkA_N"/>
    <property type="match status" value="1"/>
</dbReference>
<feature type="domain" description="Protein kinase" evidence="16">
    <location>
        <begin position="4"/>
        <end position="253"/>
    </location>
</feature>
<evidence type="ECO:0000256" key="8">
    <source>
        <dbReference type="ARBA" id="ARBA00022840"/>
    </source>
</evidence>
<dbReference type="Gene3D" id="1.20.1530.20">
    <property type="match status" value="1"/>
</dbReference>
<dbReference type="InterPro" id="IPR044591">
    <property type="entry name" value="RUK"/>
</dbReference>
<evidence type="ECO:0000256" key="12">
    <source>
        <dbReference type="PROSITE-ProRule" id="PRU10141"/>
    </source>
</evidence>
<feature type="region of interest" description="Disordered" evidence="14">
    <location>
        <begin position="354"/>
        <end position="393"/>
    </location>
</feature>
<dbReference type="InterPro" id="IPR016024">
    <property type="entry name" value="ARM-type_fold"/>
</dbReference>
<feature type="transmembrane region" description="Helical" evidence="15">
    <location>
        <begin position="1606"/>
        <end position="1625"/>
    </location>
</feature>
<evidence type="ECO:0000256" key="15">
    <source>
        <dbReference type="SAM" id="Phobius"/>
    </source>
</evidence>
<dbReference type="InterPro" id="IPR004771">
    <property type="entry name" value="K/H_exchanger"/>
</dbReference>
<feature type="transmembrane region" description="Helical" evidence="15">
    <location>
        <begin position="1735"/>
        <end position="1755"/>
    </location>
</feature>
<name>A0ABR2YP38_9CHLO</name>
<dbReference type="InterPro" id="IPR038770">
    <property type="entry name" value="Na+/solute_symporter_sf"/>
</dbReference>
<dbReference type="Pfam" id="PF00999">
    <property type="entry name" value="Na_H_Exchanger"/>
    <property type="match status" value="1"/>
</dbReference>
<dbReference type="PANTHER" id="PTHR46562:SF1">
    <property type="entry name" value="SERINE_THREONINE-PROTEIN KINASE ULK4"/>
    <property type="match status" value="1"/>
</dbReference>
<feature type="transmembrane region" description="Helical" evidence="15">
    <location>
        <begin position="1826"/>
        <end position="1844"/>
    </location>
</feature>
<dbReference type="SMART" id="SM00220">
    <property type="entry name" value="S_TKc"/>
    <property type="match status" value="1"/>
</dbReference>
<evidence type="ECO:0000256" key="2">
    <source>
        <dbReference type="ARBA" id="ARBA00022448"/>
    </source>
</evidence>
<evidence type="ECO:0000259" key="16">
    <source>
        <dbReference type="PROSITE" id="PS50011"/>
    </source>
</evidence>
<feature type="transmembrane region" description="Helical" evidence="15">
    <location>
        <begin position="1680"/>
        <end position="1699"/>
    </location>
</feature>
<keyword evidence="19" id="KW-1185">Reference proteome</keyword>
<feature type="transmembrane region" description="Helical" evidence="15">
    <location>
        <begin position="1767"/>
        <end position="1786"/>
    </location>
</feature>
<dbReference type="InterPro" id="IPR006153">
    <property type="entry name" value="Cation/H_exchanger_TM"/>
</dbReference>
<protein>
    <submittedName>
        <fullName evidence="18">Uncharacterized protein</fullName>
    </submittedName>
</protein>
<evidence type="ECO:0000256" key="9">
    <source>
        <dbReference type="ARBA" id="ARBA00022989"/>
    </source>
</evidence>
<dbReference type="InterPro" id="IPR056980">
    <property type="entry name" value="ARM_RUK"/>
</dbReference>
<keyword evidence="5 15" id="KW-0812">Transmembrane</keyword>
<dbReference type="PANTHER" id="PTHR46562">
    <property type="entry name" value="SERINE/THREONINE-KINASE ULK4-LIKE PROTEIN-RELATED"/>
    <property type="match status" value="1"/>
</dbReference>
<proteinExistence type="predicted"/>
<dbReference type="NCBIfam" id="TIGR00932">
    <property type="entry name" value="2a37"/>
    <property type="match status" value="1"/>
</dbReference>
<gene>
    <name evidence="18" type="ORF">WJX75_009862</name>
</gene>
<evidence type="ECO:0000313" key="18">
    <source>
        <dbReference type="EMBL" id="KAK9908575.1"/>
    </source>
</evidence>
<keyword evidence="4" id="KW-0808">Transferase</keyword>
<dbReference type="Pfam" id="PF23606">
    <property type="entry name" value="HEAT_ULK4"/>
    <property type="match status" value="1"/>
</dbReference>
<dbReference type="InterPro" id="IPR003148">
    <property type="entry name" value="RCK_N"/>
</dbReference>
<dbReference type="SUPFAM" id="SSF48371">
    <property type="entry name" value="ARM repeat"/>
    <property type="match status" value="1"/>
</dbReference>
<keyword evidence="13" id="KW-0175">Coiled coil</keyword>
<evidence type="ECO:0000256" key="1">
    <source>
        <dbReference type="ARBA" id="ARBA00004141"/>
    </source>
</evidence>
<dbReference type="PROSITE" id="PS50011">
    <property type="entry name" value="PROTEIN_KINASE_DOM"/>
    <property type="match status" value="1"/>
</dbReference>
<feature type="region of interest" description="Disordered" evidence="14">
    <location>
        <begin position="1090"/>
        <end position="1115"/>
    </location>
</feature>
<dbReference type="PROSITE" id="PS00108">
    <property type="entry name" value="PROTEIN_KINASE_ST"/>
    <property type="match status" value="1"/>
</dbReference>
<evidence type="ECO:0000256" key="13">
    <source>
        <dbReference type="SAM" id="Coils"/>
    </source>
</evidence>
<dbReference type="InterPro" id="IPR036291">
    <property type="entry name" value="NAD(P)-bd_dom_sf"/>
</dbReference>
<dbReference type="Gene3D" id="1.25.10.10">
    <property type="entry name" value="Leucine-rich Repeat Variant"/>
    <property type="match status" value="1"/>
</dbReference>